<evidence type="ECO:0000313" key="1">
    <source>
        <dbReference type="EMBL" id="CEF40773.1"/>
    </source>
</evidence>
<dbReference type="PATRIC" id="fig|446692.3.peg.1424"/>
<gene>
    <name evidence="1" type="ORF">ASN_1415</name>
</gene>
<dbReference type="AlphaFoldDB" id="A0A0U5B8A9"/>
<dbReference type="Proteomes" id="UP000056109">
    <property type="component" value="Chromosome I"/>
</dbReference>
<proteinExistence type="predicted"/>
<organism evidence="1 2">
    <name type="scientific">Acetobacter senegalensis</name>
    <dbReference type="NCBI Taxonomy" id="446692"/>
    <lineage>
        <taxon>Bacteria</taxon>
        <taxon>Pseudomonadati</taxon>
        <taxon>Pseudomonadota</taxon>
        <taxon>Alphaproteobacteria</taxon>
        <taxon>Acetobacterales</taxon>
        <taxon>Acetobacteraceae</taxon>
        <taxon>Acetobacter</taxon>
    </lineage>
</organism>
<dbReference type="RefSeq" id="WP_058987543.1">
    <property type="nucleotide sequence ID" value="NZ_LN606600.1"/>
</dbReference>
<name>A0A0U5B8A9_9PROT</name>
<reference evidence="2" key="1">
    <citation type="submission" date="2014-09" db="EMBL/GenBank/DDBJ databases">
        <authorList>
            <person name="Illeghems K.G."/>
        </authorList>
    </citation>
    <scope>NUCLEOTIDE SEQUENCE [LARGE SCALE GENOMIC DNA]</scope>
    <source>
        <strain evidence="2">108B</strain>
    </source>
</reference>
<sequence length="159" mass="16982">MHVAALKTATQKAVKICGGPDYAKDITRVGKSQLSDYGNRNSPQIVPVDVAVDLDLSAQQPLILTAMANAEGYRLVPMHFGEGHIPRDLSKFAETTSDVLQAGLESMADGKVDVQEALAVLKHMQAVAITSAHIEAAMRKIVDENKPQIVFPHPDSGAA</sequence>
<dbReference type="KEGG" id="asz:ASN_1415"/>
<keyword evidence="2" id="KW-1185">Reference proteome</keyword>
<protein>
    <submittedName>
        <fullName evidence="1">Uncharacterized protein</fullName>
    </submittedName>
</protein>
<accession>A0A0U5B8A9</accession>
<evidence type="ECO:0000313" key="2">
    <source>
        <dbReference type="Proteomes" id="UP000056109"/>
    </source>
</evidence>
<dbReference type="EMBL" id="LN606600">
    <property type="protein sequence ID" value="CEF40773.1"/>
    <property type="molecule type" value="Genomic_DNA"/>
</dbReference>
<dbReference type="GeneID" id="34782493"/>